<keyword evidence="6" id="KW-1185">Reference proteome</keyword>
<dbReference type="SMART" id="SM00015">
    <property type="entry name" value="IQ"/>
    <property type="match status" value="6"/>
</dbReference>
<evidence type="ECO:0000313" key="6">
    <source>
        <dbReference type="Proteomes" id="UP000092460"/>
    </source>
</evidence>
<dbReference type="GO" id="GO:0000922">
    <property type="term" value="C:spindle pole"/>
    <property type="evidence" value="ECO:0007669"/>
    <property type="project" value="TreeGrafter"/>
</dbReference>
<proteinExistence type="predicted"/>
<keyword evidence="2" id="KW-0963">Cytoplasm</keyword>
<reference evidence="5" key="2">
    <citation type="submission" date="2020-05" db="UniProtKB">
        <authorList>
            <consortium name="EnsemblMetazoa"/>
        </authorList>
    </citation>
    <scope>IDENTIFICATION</scope>
    <source>
        <strain evidence="5">IAEA</strain>
    </source>
</reference>
<name>A0A1B0C4K5_9MUSC</name>
<dbReference type="InterPro" id="IPR000048">
    <property type="entry name" value="IQ_motif_EF-hand-BS"/>
</dbReference>
<evidence type="ECO:0000256" key="1">
    <source>
        <dbReference type="ARBA" id="ARBA00004496"/>
    </source>
</evidence>
<dbReference type="GO" id="GO:0005737">
    <property type="term" value="C:cytoplasm"/>
    <property type="evidence" value="ECO:0007669"/>
    <property type="project" value="UniProtKB-SubCell"/>
</dbReference>
<comment type="subcellular location">
    <subcellularLocation>
        <location evidence="1">Cytoplasm</location>
    </subcellularLocation>
</comment>
<accession>A0A1B0C4K5</accession>
<dbReference type="InterPro" id="IPR051185">
    <property type="entry name" value="ASPM"/>
</dbReference>
<dbReference type="GO" id="GO:0007051">
    <property type="term" value="P:spindle organization"/>
    <property type="evidence" value="ECO:0007669"/>
    <property type="project" value="TreeGrafter"/>
</dbReference>
<dbReference type="SUPFAM" id="SSF52540">
    <property type="entry name" value="P-loop containing nucleoside triphosphate hydrolases"/>
    <property type="match status" value="2"/>
</dbReference>
<dbReference type="PANTHER" id="PTHR22706">
    <property type="entry name" value="ASSEMBLY FACTOR FOR SPINDLE MICROTUBULES"/>
    <property type="match status" value="1"/>
</dbReference>
<keyword evidence="3" id="KW-0677">Repeat</keyword>
<evidence type="ECO:0000256" key="3">
    <source>
        <dbReference type="ARBA" id="ARBA00022737"/>
    </source>
</evidence>
<dbReference type="VEuPathDB" id="VectorBase:GPPI048972"/>
<sequence length="884" mass="103843">MKSTYCLDSSNGHILLLLCRFIYVESSEQQQQQQRQVLVAQQIALAEYNERKHIINISQAENVLLTPLLRKKQRSRLNSYSSLRDFCYSAADTMRDFRECMEGSIPDIEQCSHGGTMPRAQSCHNSECDGKLSRTELLIQDYFEFKAARCIQRFVRGWLVRIFIAKQIRAAIIIQTEWRRFYCQRLYFRKLEKLIQQHIEEHYFRAAQKIQAIYRGWWSRQNVHDHARLTRLSTWAGEDLLHCVAFKLHHLIRTYAIPGVYSLKNKTTLSKVEQLLASLSYKQCNDHSQEGNRQRIHQICSAKKHFEGSKFATQIPYAGLDMYNLCAQKYQTLFSEKDADRKMAKILQMYALAHREDPRVVKIRHGKSTGASLVCLPPPTTFCGDIIRSMKRWKIIKESNLTVDKNILERPQNVENFLKEIHWKWNKLQGNCHCEQAFIKELEKGNKFTGSCPPNQRTRLNSFSSLRHFCYSATGLGQNWKACLEEEINLEDEYGDWGSDECLELKQQALSRTKMLVRDYFEFKAARSIQRFVRGWLVRNRLAKRIRAVIIIQTEWRRFHYQRLYFRKVERLLQQRIEEYYFLAAQKIQAAFRGWWSREHIHDHTHLMRLHITAGEDLLHCIAFKLHHLIRTRAIPGIYSLKNTTTLSKVEQLLATMTFKQCNDRARELNRRHAELIHHSKKRYKKSQFASEIPFPGPNIYNLCEPKCISLYSDRDADRKMTKILRMYEKAQSENSKVFKLRRKKGKIPAGFRHICLPPPTTFCGDVVRSMKRWKIIKENNLTVETKILENPRNVENFLKEVQSKWDILHGNCHCKDAFIKELEKGKKFTGLECPSVQCCVSNIEEQKFINLAHNDLVALLLAKVVIFVLCTLRALSYTSACPS</sequence>
<dbReference type="EnsemblMetazoa" id="GPPI048972-RA">
    <property type="protein sequence ID" value="GPPI048972-PA"/>
    <property type="gene ID" value="GPPI048972"/>
</dbReference>
<dbReference type="Gene3D" id="1.20.5.190">
    <property type="match status" value="2"/>
</dbReference>
<evidence type="ECO:0000256" key="2">
    <source>
        <dbReference type="ARBA" id="ARBA00022490"/>
    </source>
</evidence>
<keyword evidence="4" id="KW-0112">Calmodulin-binding</keyword>
<dbReference type="GO" id="GO:0051295">
    <property type="term" value="P:establishment of meiotic spindle localization"/>
    <property type="evidence" value="ECO:0007669"/>
    <property type="project" value="TreeGrafter"/>
</dbReference>
<dbReference type="Proteomes" id="UP000092460">
    <property type="component" value="Unassembled WGS sequence"/>
</dbReference>
<protein>
    <submittedName>
        <fullName evidence="5">Uncharacterized protein</fullName>
    </submittedName>
</protein>
<reference evidence="6" key="1">
    <citation type="submission" date="2015-01" db="EMBL/GenBank/DDBJ databases">
        <authorList>
            <person name="Aksoy S."/>
            <person name="Warren W."/>
            <person name="Wilson R.K."/>
        </authorList>
    </citation>
    <scope>NUCLEOTIDE SEQUENCE [LARGE SCALE GENOMIC DNA]</scope>
    <source>
        <strain evidence="6">IAEA</strain>
    </source>
</reference>
<dbReference type="AlphaFoldDB" id="A0A1B0C4K5"/>
<dbReference type="PANTHER" id="PTHR22706:SF1">
    <property type="entry name" value="ASSEMBLY FACTOR FOR SPINDLE MICROTUBULES"/>
    <property type="match status" value="1"/>
</dbReference>
<dbReference type="EMBL" id="JXJN01025512">
    <property type="status" value="NOT_ANNOTATED_CDS"/>
    <property type="molecule type" value="Genomic_DNA"/>
</dbReference>
<organism evidence="5 6">
    <name type="scientific">Glossina palpalis gambiensis</name>
    <dbReference type="NCBI Taxonomy" id="67801"/>
    <lineage>
        <taxon>Eukaryota</taxon>
        <taxon>Metazoa</taxon>
        <taxon>Ecdysozoa</taxon>
        <taxon>Arthropoda</taxon>
        <taxon>Hexapoda</taxon>
        <taxon>Insecta</taxon>
        <taxon>Pterygota</taxon>
        <taxon>Neoptera</taxon>
        <taxon>Endopterygota</taxon>
        <taxon>Diptera</taxon>
        <taxon>Brachycera</taxon>
        <taxon>Muscomorpha</taxon>
        <taxon>Hippoboscoidea</taxon>
        <taxon>Glossinidae</taxon>
        <taxon>Glossina</taxon>
    </lineage>
</organism>
<dbReference type="PROSITE" id="PS50096">
    <property type="entry name" value="IQ"/>
    <property type="match status" value="4"/>
</dbReference>
<evidence type="ECO:0000313" key="5">
    <source>
        <dbReference type="EnsemblMetazoa" id="GPPI048972-PA"/>
    </source>
</evidence>
<dbReference type="STRING" id="67801.A0A1B0C4K5"/>
<dbReference type="InterPro" id="IPR027417">
    <property type="entry name" value="P-loop_NTPase"/>
</dbReference>
<dbReference type="Pfam" id="PF00612">
    <property type="entry name" value="IQ"/>
    <property type="match status" value="4"/>
</dbReference>
<dbReference type="GO" id="GO:0005516">
    <property type="term" value="F:calmodulin binding"/>
    <property type="evidence" value="ECO:0007669"/>
    <property type="project" value="UniProtKB-KW"/>
</dbReference>
<dbReference type="GO" id="GO:0000278">
    <property type="term" value="P:mitotic cell cycle"/>
    <property type="evidence" value="ECO:0007669"/>
    <property type="project" value="TreeGrafter"/>
</dbReference>
<evidence type="ECO:0000256" key="4">
    <source>
        <dbReference type="ARBA" id="ARBA00022860"/>
    </source>
</evidence>